<feature type="transmembrane region" description="Helical" evidence="1">
    <location>
        <begin position="37"/>
        <end position="54"/>
    </location>
</feature>
<evidence type="ECO:0000313" key="3">
    <source>
        <dbReference type="Proteomes" id="UP000322667"/>
    </source>
</evidence>
<name>A0A5D2LBV7_GOSTO</name>
<sequence>MCLKIYFSSDFLIIRGSIFIFTQFFIASLHFFCSYNILRLDIFLTVFWYTKRVLTYKHSRNKKKRHP</sequence>
<organism evidence="2 3">
    <name type="scientific">Gossypium tomentosum</name>
    <name type="common">Hawaiian cotton</name>
    <name type="synonym">Gossypium sandvicense</name>
    <dbReference type="NCBI Taxonomy" id="34277"/>
    <lineage>
        <taxon>Eukaryota</taxon>
        <taxon>Viridiplantae</taxon>
        <taxon>Streptophyta</taxon>
        <taxon>Embryophyta</taxon>
        <taxon>Tracheophyta</taxon>
        <taxon>Spermatophyta</taxon>
        <taxon>Magnoliopsida</taxon>
        <taxon>eudicotyledons</taxon>
        <taxon>Gunneridae</taxon>
        <taxon>Pentapetalae</taxon>
        <taxon>rosids</taxon>
        <taxon>malvids</taxon>
        <taxon>Malvales</taxon>
        <taxon>Malvaceae</taxon>
        <taxon>Malvoideae</taxon>
        <taxon>Gossypium</taxon>
    </lineage>
</organism>
<proteinExistence type="predicted"/>
<dbReference type="AlphaFoldDB" id="A0A5D2LBV7"/>
<evidence type="ECO:0000256" key="1">
    <source>
        <dbReference type="SAM" id="Phobius"/>
    </source>
</evidence>
<protein>
    <submittedName>
        <fullName evidence="2">Uncharacterized protein</fullName>
    </submittedName>
</protein>
<keyword evidence="1" id="KW-1133">Transmembrane helix</keyword>
<dbReference type="Proteomes" id="UP000322667">
    <property type="component" value="Chromosome D04"/>
</dbReference>
<keyword evidence="1" id="KW-0472">Membrane</keyword>
<accession>A0A5D2LBV7</accession>
<keyword evidence="1" id="KW-0812">Transmembrane</keyword>
<evidence type="ECO:0000313" key="2">
    <source>
        <dbReference type="EMBL" id="TYH76689.1"/>
    </source>
</evidence>
<gene>
    <name evidence="2" type="ORF">ES332_D04G103700v1</name>
</gene>
<reference evidence="2 3" key="1">
    <citation type="submission" date="2019-07" db="EMBL/GenBank/DDBJ databases">
        <title>WGS assembly of Gossypium tomentosum.</title>
        <authorList>
            <person name="Chen Z.J."/>
            <person name="Sreedasyam A."/>
            <person name="Ando A."/>
            <person name="Song Q."/>
            <person name="De L."/>
            <person name="Hulse-Kemp A."/>
            <person name="Ding M."/>
            <person name="Ye W."/>
            <person name="Kirkbride R."/>
            <person name="Jenkins J."/>
            <person name="Plott C."/>
            <person name="Lovell J."/>
            <person name="Lin Y.-M."/>
            <person name="Vaughn R."/>
            <person name="Liu B."/>
            <person name="Li W."/>
            <person name="Simpson S."/>
            <person name="Scheffler B."/>
            <person name="Saski C."/>
            <person name="Grover C."/>
            <person name="Hu G."/>
            <person name="Conover J."/>
            <person name="Carlson J."/>
            <person name="Shu S."/>
            <person name="Boston L."/>
            <person name="Williams M."/>
            <person name="Peterson D."/>
            <person name="Mcgee K."/>
            <person name="Jones D."/>
            <person name="Wendel J."/>
            <person name="Stelly D."/>
            <person name="Grimwood J."/>
            <person name="Schmutz J."/>
        </authorList>
    </citation>
    <scope>NUCLEOTIDE SEQUENCE [LARGE SCALE GENOMIC DNA]</scope>
    <source>
        <strain evidence="2">7179.01</strain>
    </source>
</reference>
<dbReference type="EMBL" id="CM017626">
    <property type="protein sequence ID" value="TYH76689.1"/>
    <property type="molecule type" value="Genomic_DNA"/>
</dbReference>
<keyword evidence="3" id="KW-1185">Reference proteome</keyword>
<feature type="transmembrane region" description="Helical" evidence="1">
    <location>
        <begin position="12"/>
        <end position="31"/>
    </location>
</feature>